<gene>
    <name evidence="1" type="primary">yunF</name>
    <name evidence="1" type="ORF">GCM10010916_06790</name>
</gene>
<dbReference type="Pfam" id="PF01904">
    <property type="entry name" value="DUF72"/>
    <property type="match status" value="1"/>
</dbReference>
<comment type="caution">
    <text evidence="1">The sequence shown here is derived from an EMBL/GenBank/DDBJ whole genome shotgun (WGS) entry which is preliminary data.</text>
</comment>
<dbReference type="InterPro" id="IPR036520">
    <property type="entry name" value="UPF0759_sf"/>
</dbReference>
<reference evidence="1" key="1">
    <citation type="journal article" date="2014" name="Int. J. Syst. Evol. Microbiol.">
        <title>Complete genome sequence of Corynebacterium casei LMG S-19264T (=DSM 44701T), isolated from a smear-ripened cheese.</title>
        <authorList>
            <consortium name="US DOE Joint Genome Institute (JGI-PGF)"/>
            <person name="Walter F."/>
            <person name="Albersmeier A."/>
            <person name="Kalinowski J."/>
            <person name="Ruckert C."/>
        </authorList>
    </citation>
    <scope>NUCLEOTIDE SEQUENCE</scope>
    <source>
        <strain evidence="1">CGMCC 1.12987</strain>
    </source>
</reference>
<dbReference type="InterPro" id="IPR002763">
    <property type="entry name" value="DUF72"/>
</dbReference>
<accession>A0A917CL19</accession>
<evidence type="ECO:0000313" key="2">
    <source>
        <dbReference type="Proteomes" id="UP000644756"/>
    </source>
</evidence>
<dbReference type="Proteomes" id="UP000644756">
    <property type="component" value="Unassembled WGS sequence"/>
</dbReference>
<evidence type="ECO:0008006" key="3">
    <source>
        <dbReference type="Google" id="ProtNLM"/>
    </source>
</evidence>
<dbReference type="PANTHER" id="PTHR30348:SF13">
    <property type="entry name" value="UPF0759 PROTEIN YUNF"/>
    <property type="match status" value="1"/>
</dbReference>
<dbReference type="EMBL" id="BMGR01000002">
    <property type="protein sequence ID" value="GGF92077.1"/>
    <property type="molecule type" value="Genomic_DNA"/>
</dbReference>
<dbReference type="PANTHER" id="PTHR30348">
    <property type="entry name" value="UNCHARACTERIZED PROTEIN YECE"/>
    <property type="match status" value="1"/>
</dbReference>
<proteinExistence type="predicted"/>
<name>A0A917CL19_9BACL</name>
<dbReference type="RefSeq" id="WP_188529022.1">
    <property type="nucleotide sequence ID" value="NZ_BMGR01000002.1"/>
</dbReference>
<organism evidence="1 2">
    <name type="scientific">Paenibacillus abyssi</name>
    <dbReference type="NCBI Taxonomy" id="1340531"/>
    <lineage>
        <taxon>Bacteria</taxon>
        <taxon>Bacillati</taxon>
        <taxon>Bacillota</taxon>
        <taxon>Bacilli</taxon>
        <taxon>Bacillales</taxon>
        <taxon>Paenibacillaceae</taxon>
        <taxon>Paenibacillus</taxon>
    </lineage>
</organism>
<reference evidence="1" key="2">
    <citation type="submission" date="2020-09" db="EMBL/GenBank/DDBJ databases">
        <authorList>
            <person name="Sun Q."/>
            <person name="Zhou Y."/>
        </authorList>
    </citation>
    <scope>NUCLEOTIDE SEQUENCE</scope>
    <source>
        <strain evidence="1">CGMCC 1.12987</strain>
    </source>
</reference>
<dbReference type="Gene3D" id="3.20.20.410">
    <property type="entry name" value="Protein of unknown function UPF0759"/>
    <property type="match status" value="1"/>
</dbReference>
<evidence type="ECO:0000313" key="1">
    <source>
        <dbReference type="EMBL" id="GGF92077.1"/>
    </source>
</evidence>
<dbReference type="SUPFAM" id="SSF117396">
    <property type="entry name" value="TM1631-like"/>
    <property type="match status" value="1"/>
</dbReference>
<sequence>MIHIGLAGWGDHDSLYPDKGSTKNKLKTYSEWFPAVEVDSSFYAVQPLRNMEKWAGDTPDAFRFVVKAYQGMTGHTRGRIPFEDEASMYKAFCDSLEPIVAAGKLEAVLFQYPPWFDCTREHVDKLREAKARMDGFTCALEFRHRSWFEPQMREKTLEFMRAEGWIHSVCDEPQAGAGSIPIVEASTDDELTVVRFHGRNVEGWHSSGQPNWRDVRYLYRYNELELQEWTDRLRRLQKLSRRLCVIFNNNSGGDAADNAKRLMQMLQQLPPRGSFEAHAPDDEMPEQLKLF</sequence>
<keyword evidence="2" id="KW-1185">Reference proteome</keyword>
<dbReference type="AlphaFoldDB" id="A0A917CL19"/>
<protein>
    <recommendedName>
        <fullName evidence="3">DUF72 domain-containing protein</fullName>
    </recommendedName>
</protein>